<evidence type="ECO:0000313" key="3">
    <source>
        <dbReference type="EMBL" id="PNY23838.1"/>
    </source>
</evidence>
<gene>
    <name evidence="3" type="ORF">TCAP_06210</name>
</gene>
<organism evidence="3 4">
    <name type="scientific">Tolypocladium capitatum</name>
    <dbReference type="NCBI Taxonomy" id="45235"/>
    <lineage>
        <taxon>Eukaryota</taxon>
        <taxon>Fungi</taxon>
        <taxon>Dikarya</taxon>
        <taxon>Ascomycota</taxon>
        <taxon>Pezizomycotina</taxon>
        <taxon>Sordariomycetes</taxon>
        <taxon>Hypocreomycetidae</taxon>
        <taxon>Hypocreales</taxon>
        <taxon>Ophiocordycipitaceae</taxon>
        <taxon>Tolypocladium</taxon>
    </lineage>
</organism>
<accession>A0A2K3Q8I7</accession>
<dbReference type="InterPro" id="IPR024771">
    <property type="entry name" value="SUZ"/>
</dbReference>
<protein>
    <submittedName>
        <fullName evidence="3">R3H domain-containing protein 1</fullName>
    </submittedName>
</protein>
<dbReference type="SUPFAM" id="SSF82708">
    <property type="entry name" value="R3H domain"/>
    <property type="match status" value="1"/>
</dbReference>
<dbReference type="Pfam" id="PF12752">
    <property type="entry name" value="SUZ"/>
    <property type="match status" value="1"/>
</dbReference>
<feature type="compositionally biased region" description="Polar residues" evidence="1">
    <location>
        <begin position="501"/>
        <end position="514"/>
    </location>
</feature>
<feature type="region of interest" description="Disordered" evidence="1">
    <location>
        <begin position="433"/>
        <end position="474"/>
    </location>
</feature>
<feature type="region of interest" description="Disordered" evidence="1">
    <location>
        <begin position="162"/>
        <end position="194"/>
    </location>
</feature>
<dbReference type="Gene3D" id="3.30.1370.50">
    <property type="entry name" value="R3H-like domain"/>
    <property type="match status" value="1"/>
</dbReference>
<comment type="caution">
    <text evidence="3">The sequence shown here is derived from an EMBL/GenBank/DDBJ whole genome shotgun (WGS) entry which is preliminary data.</text>
</comment>
<dbReference type="CDD" id="cd02642">
    <property type="entry name" value="R3H_encore_like"/>
    <property type="match status" value="1"/>
</dbReference>
<feature type="compositionally biased region" description="Basic and acidic residues" evidence="1">
    <location>
        <begin position="455"/>
        <end position="474"/>
    </location>
</feature>
<dbReference type="AlphaFoldDB" id="A0A2K3Q8I7"/>
<feature type="domain" description="SUZ" evidence="2">
    <location>
        <begin position="400"/>
        <end position="489"/>
    </location>
</feature>
<sequence length="837" mass="88876">MAARSLPSSLDARSPRTSPCHCPDSPSTRPDGIGLNRPSDTSISRQALGSGLCSSPWQPAAVAASVSEELPSGPTTATDRTTSVKHEAGTTTPIIVSGASADAVRSQNALPTKPGCHSAARGNLAAVERIAASLTDLKLSSRVPSLVVDGSGSALEGQRALVSRESASDESQKCDSSSELGTKPPSLDGKSITSGTTFAMDEKESLRPDDSASVKAAAEDDDAFSIRGSFLTGSRMSSDVAARARGIQLGDIPERRLAQPPPGVHSHGLLTPQSSSSEQPPALNPAMPLSAEGSSDALNVIYRQAPDEKLLDALASPRDRYFLLRLEKDVIDFVQDSKYVHSGTPRCDYANVLREPYMDLPPSNSFCRMLTHKLADYYHMTHSYEPHIGSVRIFRTPFCRVPPSLAAMAPQSNASASSTPPPPAVLPRKIMRRGQDSEGGPFSAGASKPTSESGSDAKDKLPLAKEKLSREEREEMYKLARERIFGSSGESVHENEGENGMSRTSSVSATNKANTAKRGKAGKQRRDDSDSFDSRNQYTAYWGPQQQTWVPQPQTQFVPLAHGQFNAQAPPAYAGQVAPAYGQQTAAYPGMPGMPGMAPSPAYPTGMPQYPTQAPQPRYQPGGSPMTAYDSPVPPAAVPQGWQPGFSPPVFQPRGPAPPASQAQVGIPYAFGQLPANINPHDPKSQHPIPGSYNRNHAFNPKTQSFVPGGNGLHPAQPPQPPFTAPGSHHSSPLIGTPHLAYAGFQTGVLPSPYGGSYVMARQGSNNSIPSYHGPPHAQHIPQLQVISHVPQQHLHQNPPTHIPTRAVVPQGPNLIYSHLPTYGNPATLPQKPATGI</sequence>
<dbReference type="GO" id="GO:0003676">
    <property type="term" value="F:nucleic acid binding"/>
    <property type="evidence" value="ECO:0007669"/>
    <property type="project" value="InterPro"/>
</dbReference>
<evidence type="ECO:0000256" key="1">
    <source>
        <dbReference type="SAM" id="MobiDB-lite"/>
    </source>
</evidence>
<dbReference type="OrthoDB" id="278430at2759"/>
<feature type="region of interest" description="Disordered" evidence="1">
    <location>
        <begin position="708"/>
        <end position="732"/>
    </location>
</feature>
<feature type="compositionally biased region" description="Polar residues" evidence="1">
    <location>
        <begin position="38"/>
        <end position="57"/>
    </location>
</feature>
<name>A0A2K3Q8I7_9HYPO</name>
<evidence type="ECO:0000259" key="2">
    <source>
        <dbReference type="PROSITE" id="PS51673"/>
    </source>
</evidence>
<dbReference type="EMBL" id="NRSZ01001034">
    <property type="protein sequence ID" value="PNY23838.1"/>
    <property type="molecule type" value="Genomic_DNA"/>
</dbReference>
<dbReference type="InterPro" id="IPR051937">
    <property type="entry name" value="R3H_domain_containing"/>
</dbReference>
<dbReference type="PANTHER" id="PTHR15672">
    <property type="entry name" value="CAMP-REGULATED PHOSPHOPROTEIN 21 RELATED R3H DOMAIN CONTAINING PROTEIN"/>
    <property type="match status" value="1"/>
</dbReference>
<dbReference type="PANTHER" id="PTHR15672:SF8">
    <property type="entry name" value="PROTEIN ENCORE"/>
    <property type="match status" value="1"/>
</dbReference>
<feature type="region of interest" description="Disordered" evidence="1">
    <location>
        <begin position="488"/>
        <end position="536"/>
    </location>
</feature>
<reference evidence="3 4" key="1">
    <citation type="submission" date="2017-08" db="EMBL/GenBank/DDBJ databases">
        <title>Harnessing the power of phylogenomics to disentangle the directionality and signatures of interkingdom host jumping in the parasitic fungal genus Tolypocladium.</title>
        <authorList>
            <person name="Quandt C.A."/>
            <person name="Patterson W."/>
            <person name="Spatafora J.W."/>
        </authorList>
    </citation>
    <scope>NUCLEOTIDE SEQUENCE [LARGE SCALE GENOMIC DNA]</scope>
    <source>
        <strain evidence="3 4">CBS 113982</strain>
    </source>
</reference>
<evidence type="ECO:0000313" key="4">
    <source>
        <dbReference type="Proteomes" id="UP000236621"/>
    </source>
</evidence>
<feature type="region of interest" description="Disordered" evidence="1">
    <location>
        <begin position="251"/>
        <end position="290"/>
    </location>
</feature>
<feature type="region of interest" description="Disordered" evidence="1">
    <location>
        <begin position="1"/>
        <end position="86"/>
    </location>
</feature>
<feature type="compositionally biased region" description="Basic and acidic residues" evidence="1">
    <location>
        <begin position="524"/>
        <end position="533"/>
    </location>
</feature>
<dbReference type="Proteomes" id="UP000236621">
    <property type="component" value="Unassembled WGS sequence"/>
</dbReference>
<dbReference type="InterPro" id="IPR036867">
    <property type="entry name" value="R3H_dom_sf"/>
</dbReference>
<dbReference type="PROSITE" id="PS51673">
    <property type="entry name" value="SUZ"/>
    <property type="match status" value="1"/>
</dbReference>
<dbReference type="GO" id="GO:0006012">
    <property type="term" value="P:galactose metabolic process"/>
    <property type="evidence" value="ECO:0007669"/>
    <property type="project" value="TreeGrafter"/>
</dbReference>
<dbReference type="STRING" id="45235.A0A2K3Q8I7"/>
<proteinExistence type="predicted"/>
<keyword evidence="4" id="KW-1185">Reference proteome</keyword>